<evidence type="ECO:0000256" key="5">
    <source>
        <dbReference type="ARBA" id="ARBA00019422"/>
    </source>
</evidence>
<evidence type="ECO:0000256" key="11">
    <source>
        <dbReference type="ARBA" id="ARBA00022833"/>
    </source>
</evidence>
<evidence type="ECO:0000256" key="12">
    <source>
        <dbReference type="ARBA" id="ARBA00023172"/>
    </source>
</evidence>
<keyword evidence="10 16" id="KW-0833">Ubl conjugation pathway</keyword>
<dbReference type="GO" id="GO:0005634">
    <property type="term" value="C:nucleus"/>
    <property type="evidence" value="ECO:0007669"/>
    <property type="project" value="UniProtKB-SubCell"/>
</dbReference>
<dbReference type="InterPro" id="IPR036388">
    <property type="entry name" value="WH-like_DNA-bd_sf"/>
</dbReference>
<reference evidence="19 20" key="1">
    <citation type="journal article" date="2024" name="J Genomics">
        <title>Draft genome sequencing and assembly of Favolaschia claudopus CIRM-BRFM 2984 isolated from oak limbs.</title>
        <authorList>
            <person name="Navarro D."/>
            <person name="Drula E."/>
            <person name="Chaduli D."/>
            <person name="Cazenave R."/>
            <person name="Ahrendt S."/>
            <person name="Wang J."/>
            <person name="Lipzen A."/>
            <person name="Daum C."/>
            <person name="Barry K."/>
            <person name="Grigoriev I.V."/>
            <person name="Favel A."/>
            <person name="Rosso M.N."/>
            <person name="Martin F."/>
        </authorList>
    </citation>
    <scope>NUCLEOTIDE SEQUENCE [LARGE SCALE GENOMIC DNA]</scope>
    <source>
        <strain evidence="19 20">CIRM-BRFM 2984</strain>
    </source>
</reference>
<dbReference type="Proteomes" id="UP001362999">
    <property type="component" value="Unassembled WGS sequence"/>
</dbReference>
<dbReference type="PANTHER" id="PTHR20973:SF0">
    <property type="entry name" value="NON-STRUCTURAL MAINTENANCE OF CHROMOSOMES ELEMENT 1 HOMOLOG"/>
    <property type="match status" value="1"/>
</dbReference>
<evidence type="ECO:0000256" key="17">
    <source>
        <dbReference type="SAM" id="MobiDB-lite"/>
    </source>
</evidence>
<dbReference type="GO" id="GO:0008270">
    <property type="term" value="F:zinc ion binding"/>
    <property type="evidence" value="ECO:0007669"/>
    <property type="project" value="UniProtKB-KW"/>
</dbReference>
<feature type="compositionally biased region" description="Acidic residues" evidence="17">
    <location>
        <begin position="274"/>
        <end position="286"/>
    </location>
</feature>
<keyword evidence="14 16" id="KW-0539">Nucleus</keyword>
<keyword evidence="11 16" id="KW-0862">Zinc</keyword>
<dbReference type="InterPro" id="IPR001841">
    <property type="entry name" value="Znf_RING"/>
</dbReference>
<evidence type="ECO:0000256" key="3">
    <source>
        <dbReference type="ARBA" id="ARBA00010258"/>
    </source>
</evidence>
<name>A0AAW0ANN3_9AGAR</name>
<evidence type="ECO:0000256" key="2">
    <source>
        <dbReference type="ARBA" id="ARBA00004123"/>
    </source>
</evidence>
<proteinExistence type="inferred from homology"/>
<evidence type="ECO:0000259" key="18">
    <source>
        <dbReference type="PROSITE" id="PS50089"/>
    </source>
</evidence>
<protein>
    <recommendedName>
        <fullName evidence="5 16">Non-structural maintenance of chromosomes element 1 homolog</fullName>
        <ecNumber evidence="4 16">2.3.2.27</ecNumber>
    </recommendedName>
</protein>
<feature type="domain" description="RING-type" evidence="18">
    <location>
        <begin position="198"/>
        <end position="239"/>
    </location>
</feature>
<dbReference type="Pfam" id="PF08746">
    <property type="entry name" value="zf-RING-like"/>
    <property type="match status" value="1"/>
</dbReference>
<evidence type="ECO:0000256" key="7">
    <source>
        <dbReference type="ARBA" id="ARBA00022723"/>
    </source>
</evidence>
<accession>A0AAW0ANN3</accession>
<dbReference type="EMBL" id="JAWWNJ010000055">
    <property type="protein sequence ID" value="KAK7014916.1"/>
    <property type="molecule type" value="Genomic_DNA"/>
</dbReference>
<sequence>MSTVNAKDVQRLFLQAVLSRGVLSGKLAQALWAKAKDAVMAVDNNLDISHSGTREEWEAFVIKVNQALDPLDLEFRHLQEETTGREMYAIVNRKGDEVAQMATDYTPTEIAFFKALVDQIMSAPRESFSLSSLAALREVSVLKKSNMTKTQAEVVLSSFVAKGWLQKSKRGRYSLSTRALLELQPYLKSTFPDEVIECVICFEIMTKGIACTGPNCQVRMHYHCFTKYTARNRKCPTCNCDWPGNDPHTMTPVGESAARDGDDGRRRIRKSVENSDDEEEEDEQADEPSQPRTQQSRKNKTKAAQTQSMDVDEDESEGEESDTPAKTQGTRRSSRRG</sequence>
<evidence type="ECO:0000256" key="10">
    <source>
        <dbReference type="ARBA" id="ARBA00022786"/>
    </source>
</evidence>
<keyword evidence="7 16" id="KW-0479">Metal-binding</keyword>
<dbReference type="GO" id="GO:0000724">
    <property type="term" value="P:double-strand break repair via homologous recombination"/>
    <property type="evidence" value="ECO:0007669"/>
    <property type="project" value="TreeGrafter"/>
</dbReference>
<dbReference type="Gene3D" id="3.30.40.10">
    <property type="entry name" value="Zinc/RING finger domain, C3HC4 (zinc finger)"/>
    <property type="match status" value="1"/>
</dbReference>
<evidence type="ECO:0000256" key="6">
    <source>
        <dbReference type="ARBA" id="ARBA00022679"/>
    </source>
</evidence>
<evidence type="ECO:0000313" key="19">
    <source>
        <dbReference type="EMBL" id="KAK7014916.1"/>
    </source>
</evidence>
<dbReference type="InterPro" id="IPR014857">
    <property type="entry name" value="Nse1_RING_C4HC3-type"/>
</dbReference>
<dbReference type="PROSITE" id="PS50089">
    <property type="entry name" value="ZF_RING_2"/>
    <property type="match status" value="1"/>
</dbReference>
<dbReference type="AlphaFoldDB" id="A0AAW0ANN3"/>
<dbReference type="CDD" id="cd16493">
    <property type="entry name" value="RING-CH-C4HC3_NSE1"/>
    <property type="match status" value="1"/>
</dbReference>
<dbReference type="Gene3D" id="3.90.1150.220">
    <property type="match status" value="1"/>
</dbReference>
<keyword evidence="12 16" id="KW-0233">DNA recombination</keyword>
<dbReference type="EC" id="2.3.2.27" evidence="4 16"/>
<dbReference type="FunFam" id="1.10.10.10:FF:000270">
    <property type="entry name" value="Non-structural maintenance of chromosomes element 1 homolog"/>
    <property type="match status" value="1"/>
</dbReference>
<evidence type="ECO:0000256" key="8">
    <source>
        <dbReference type="ARBA" id="ARBA00022763"/>
    </source>
</evidence>
<comment type="function">
    <text evidence="16">Acts in a DNA repair pathway for removal of UV-induced DNA damage that is distinct from classical nucleotide excision repair and in repair of ionizing radiation damage. Functions in homologous recombination repair of DNA double strand breaks and in recovery of stalled replication forks.</text>
</comment>
<evidence type="ECO:0000256" key="9">
    <source>
        <dbReference type="ARBA" id="ARBA00022771"/>
    </source>
</evidence>
<evidence type="ECO:0000256" key="13">
    <source>
        <dbReference type="ARBA" id="ARBA00023204"/>
    </source>
</evidence>
<dbReference type="PANTHER" id="PTHR20973">
    <property type="entry name" value="NON-SMC ELEMENT 1-RELATED"/>
    <property type="match status" value="1"/>
</dbReference>
<dbReference type="Pfam" id="PF07574">
    <property type="entry name" value="SMC_Nse1"/>
    <property type="match status" value="1"/>
</dbReference>
<comment type="subunit">
    <text evidence="16">Component of the Smc5-Smc6 complex.</text>
</comment>
<evidence type="ECO:0000256" key="14">
    <source>
        <dbReference type="ARBA" id="ARBA00023242"/>
    </source>
</evidence>
<evidence type="ECO:0000256" key="16">
    <source>
        <dbReference type="RuleBase" id="RU368018"/>
    </source>
</evidence>
<keyword evidence="9 15" id="KW-0863">Zinc-finger</keyword>
<dbReference type="GO" id="GO:0061630">
    <property type="term" value="F:ubiquitin protein ligase activity"/>
    <property type="evidence" value="ECO:0007669"/>
    <property type="project" value="UniProtKB-EC"/>
</dbReference>
<dbReference type="GO" id="GO:0030915">
    <property type="term" value="C:Smc5-Smc6 complex"/>
    <property type="evidence" value="ECO:0007669"/>
    <property type="project" value="UniProtKB-UniRule"/>
</dbReference>
<evidence type="ECO:0000256" key="4">
    <source>
        <dbReference type="ARBA" id="ARBA00012483"/>
    </source>
</evidence>
<comment type="catalytic activity">
    <reaction evidence="1 16">
        <text>S-ubiquitinyl-[E2 ubiquitin-conjugating enzyme]-L-cysteine + [acceptor protein]-L-lysine = [E2 ubiquitin-conjugating enzyme]-L-cysteine + N(6)-ubiquitinyl-[acceptor protein]-L-lysine.</text>
        <dbReference type="EC" id="2.3.2.27"/>
    </reaction>
</comment>
<comment type="similarity">
    <text evidence="3 16">Belongs to the NSE1 family.</text>
</comment>
<feature type="compositionally biased region" description="Acidic residues" evidence="17">
    <location>
        <begin position="310"/>
        <end position="322"/>
    </location>
</feature>
<keyword evidence="8 16" id="KW-0227">DNA damage</keyword>
<feature type="region of interest" description="Disordered" evidence="17">
    <location>
        <begin position="243"/>
        <end position="337"/>
    </location>
</feature>
<evidence type="ECO:0000313" key="20">
    <source>
        <dbReference type="Proteomes" id="UP001362999"/>
    </source>
</evidence>
<evidence type="ECO:0000256" key="1">
    <source>
        <dbReference type="ARBA" id="ARBA00000900"/>
    </source>
</evidence>
<evidence type="ECO:0000256" key="15">
    <source>
        <dbReference type="PROSITE-ProRule" id="PRU00175"/>
    </source>
</evidence>
<keyword evidence="13 16" id="KW-0234">DNA repair</keyword>
<dbReference type="InterPro" id="IPR013083">
    <property type="entry name" value="Znf_RING/FYVE/PHD"/>
</dbReference>
<feature type="compositionally biased region" description="Basic and acidic residues" evidence="17">
    <location>
        <begin position="257"/>
        <end position="273"/>
    </location>
</feature>
<keyword evidence="20" id="KW-1185">Reference proteome</keyword>
<dbReference type="Gene3D" id="1.10.10.10">
    <property type="entry name" value="Winged helix-like DNA-binding domain superfamily/Winged helix DNA-binding domain"/>
    <property type="match status" value="1"/>
</dbReference>
<comment type="subcellular location">
    <subcellularLocation>
        <location evidence="2 16">Nucleus</location>
    </subcellularLocation>
</comment>
<organism evidence="19 20">
    <name type="scientific">Favolaschia claudopus</name>
    <dbReference type="NCBI Taxonomy" id="2862362"/>
    <lineage>
        <taxon>Eukaryota</taxon>
        <taxon>Fungi</taxon>
        <taxon>Dikarya</taxon>
        <taxon>Basidiomycota</taxon>
        <taxon>Agaricomycotina</taxon>
        <taxon>Agaricomycetes</taxon>
        <taxon>Agaricomycetidae</taxon>
        <taxon>Agaricales</taxon>
        <taxon>Marasmiineae</taxon>
        <taxon>Mycenaceae</taxon>
        <taxon>Favolaschia</taxon>
    </lineage>
</organism>
<keyword evidence="6 16" id="KW-0808">Transferase</keyword>
<dbReference type="SUPFAM" id="SSF57850">
    <property type="entry name" value="RING/U-box"/>
    <property type="match status" value="1"/>
</dbReference>
<gene>
    <name evidence="19" type="ORF">R3P38DRAFT_2998379</name>
</gene>
<comment type="caution">
    <text evidence="19">The sequence shown here is derived from an EMBL/GenBank/DDBJ whole genome shotgun (WGS) entry which is preliminary data.</text>
</comment>
<dbReference type="InterPro" id="IPR011513">
    <property type="entry name" value="Nse1"/>
</dbReference>